<evidence type="ECO:0000259" key="16">
    <source>
        <dbReference type="PROSITE" id="PS50011"/>
    </source>
</evidence>
<comment type="caution">
    <text evidence="18">The sequence shown here is derived from an EMBL/GenBank/DDBJ whole genome shotgun (WGS) entry which is preliminary data.</text>
</comment>
<evidence type="ECO:0000313" key="19">
    <source>
        <dbReference type="Proteomes" id="UP001141552"/>
    </source>
</evidence>
<feature type="domain" description="Protein kinase" evidence="16">
    <location>
        <begin position="340"/>
        <end position="621"/>
    </location>
</feature>
<keyword evidence="11 15" id="KW-0472">Membrane</keyword>
<evidence type="ECO:0000256" key="10">
    <source>
        <dbReference type="ARBA" id="ARBA00022989"/>
    </source>
</evidence>
<dbReference type="SMART" id="SM00220">
    <property type="entry name" value="S_TKc"/>
    <property type="match status" value="1"/>
</dbReference>
<dbReference type="InterPro" id="IPR000719">
    <property type="entry name" value="Prot_kinase_dom"/>
</dbReference>
<keyword evidence="13" id="KW-0325">Glycoprotein</keyword>
<feature type="region of interest" description="Disordered" evidence="14">
    <location>
        <begin position="1"/>
        <end position="43"/>
    </location>
</feature>
<dbReference type="FunFam" id="1.10.510.10:FF:001697">
    <property type="entry name" value="Uncharacterized protein"/>
    <property type="match status" value="1"/>
</dbReference>
<dbReference type="FunFam" id="3.30.200.20:FF:000418">
    <property type="entry name" value="G-type lectin S-receptor-like serine/threonine-protein kinase"/>
    <property type="match status" value="1"/>
</dbReference>
<dbReference type="OrthoDB" id="4062651at2759"/>
<organism evidence="18 19">
    <name type="scientific">Turnera subulata</name>
    <dbReference type="NCBI Taxonomy" id="218843"/>
    <lineage>
        <taxon>Eukaryota</taxon>
        <taxon>Viridiplantae</taxon>
        <taxon>Streptophyta</taxon>
        <taxon>Embryophyta</taxon>
        <taxon>Tracheophyta</taxon>
        <taxon>Spermatophyta</taxon>
        <taxon>Magnoliopsida</taxon>
        <taxon>eudicotyledons</taxon>
        <taxon>Gunneridae</taxon>
        <taxon>Pentapetalae</taxon>
        <taxon>rosids</taxon>
        <taxon>fabids</taxon>
        <taxon>Malpighiales</taxon>
        <taxon>Passifloraceae</taxon>
        <taxon>Turnera</taxon>
    </lineage>
</organism>
<dbReference type="Gene3D" id="3.30.430.20">
    <property type="entry name" value="Gnk2 domain, C-X8-C-X2-C motif"/>
    <property type="match status" value="2"/>
</dbReference>
<keyword evidence="4 15" id="KW-0812">Transmembrane</keyword>
<name>A0A9Q0FZP8_9ROSI</name>
<keyword evidence="9" id="KW-0067">ATP-binding</keyword>
<dbReference type="PROSITE" id="PS50011">
    <property type="entry name" value="PROTEIN_KINASE_DOM"/>
    <property type="match status" value="1"/>
</dbReference>
<keyword evidence="3" id="KW-0808">Transferase</keyword>
<keyword evidence="7" id="KW-0547">Nucleotide-binding</keyword>
<evidence type="ECO:0000256" key="12">
    <source>
        <dbReference type="ARBA" id="ARBA00023170"/>
    </source>
</evidence>
<protein>
    <recommendedName>
        <fullName evidence="20">Cysteine-rich receptor-like protein kinase 25</fullName>
    </recommendedName>
</protein>
<evidence type="ECO:0000256" key="7">
    <source>
        <dbReference type="ARBA" id="ARBA00022741"/>
    </source>
</evidence>
<dbReference type="Pfam" id="PF07714">
    <property type="entry name" value="PK_Tyr_Ser-Thr"/>
    <property type="match status" value="1"/>
</dbReference>
<evidence type="ECO:0000256" key="15">
    <source>
        <dbReference type="SAM" id="Phobius"/>
    </source>
</evidence>
<dbReference type="Gene3D" id="1.10.510.10">
    <property type="entry name" value="Transferase(Phosphotransferase) domain 1"/>
    <property type="match status" value="1"/>
</dbReference>
<dbReference type="Pfam" id="PF01657">
    <property type="entry name" value="Stress-antifung"/>
    <property type="match status" value="2"/>
</dbReference>
<keyword evidence="10 15" id="KW-1133">Transmembrane helix</keyword>
<evidence type="ECO:0000256" key="1">
    <source>
        <dbReference type="ARBA" id="ARBA00004167"/>
    </source>
</evidence>
<evidence type="ECO:0000256" key="14">
    <source>
        <dbReference type="SAM" id="MobiDB-lite"/>
    </source>
</evidence>
<evidence type="ECO:0000256" key="5">
    <source>
        <dbReference type="ARBA" id="ARBA00022729"/>
    </source>
</evidence>
<dbReference type="InterPro" id="IPR002902">
    <property type="entry name" value="GNK2"/>
</dbReference>
<proteinExistence type="predicted"/>
<feature type="transmembrane region" description="Helical" evidence="15">
    <location>
        <begin position="257"/>
        <end position="278"/>
    </location>
</feature>
<evidence type="ECO:0000256" key="3">
    <source>
        <dbReference type="ARBA" id="ARBA00022679"/>
    </source>
</evidence>
<keyword evidence="12" id="KW-0675">Receptor</keyword>
<sequence>MGKPEEARRQEEDSRRPCNLKKVEKTERPRGGGRRKSRRWSRKDGGDWGDYRLTQTEATSSADNTFYNNTSNGIYGLYLCRGDVNQSTCQLCVSNATQQLPRRCPDARAAIIWYDQCMLRYSNSNFFGVVETLPRLLMWNVKNTTSPNEPNYGALSLIYNLIDYAPYTRLMFGTNESAADRRYAMAQCSRNMNSSGCRSCLRELSDAITKCCQGRIGWRVLAPSCSLRYEQYQFYQIPPSSVPAPDNGKGGSNTAKIAIVVVVVTVAIGILLAFLYYVCFFRKRRRQTEGETTQAILLSNLESSNHKHLTDGGIPVNHDDNDDEMHYFRLRTIQTATNNFSDANKLGEGGFGPVYKGKLSDGKEIAVKRLSMTSRQGLEEFRNEVMVIVKLQHKNLVRLLGYCLEGDEKLLVYEYLANTSLDAFLFDPVKSKQLDWTKRENIIIGTARGLLYLHEDSRLKIIHRDLKASNILLDDEMNPKISDFGTARIFGGKQFEANTEKVVGTYGYMAPEYALEGLISIKSDVYSFGVLMLEVITGKKNRGFYNPEHVPNLMLHAWKLCTEGRGEELIDPNIVDSCPVSEVLKYIHVALLCVQDDPVERPTMSTVVLMLGSKTANLPQLSTAPNTRGKIGSLSDHSSTFGTGTGSVPSDQSTSSVL</sequence>
<dbReference type="EMBL" id="JAKUCV010003028">
    <property type="protein sequence ID" value="KAJ4840533.1"/>
    <property type="molecule type" value="Genomic_DNA"/>
</dbReference>
<reference evidence="18" key="1">
    <citation type="submission" date="2022-02" db="EMBL/GenBank/DDBJ databases">
        <authorList>
            <person name="Henning P.M."/>
            <person name="McCubbin A.G."/>
            <person name="Shore J.S."/>
        </authorList>
    </citation>
    <scope>NUCLEOTIDE SEQUENCE</scope>
    <source>
        <strain evidence="18">F60SS</strain>
        <tissue evidence="18">Leaves</tissue>
    </source>
</reference>
<evidence type="ECO:0008006" key="20">
    <source>
        <dbReference type="Google" id="ProtNLM"/>
    </source>
</evidence>
<dbReference type="AlphaFoldDB" id="A0A9Q0FZP8"/>
<dbReference type="Proteomes" id="UP001141552">
    <property type="component" value="Unassembled WGS sequence"/>
</dbReference>
<dbReference type="InterPro" id="IPR038408">
    <property type="entry name" value="GNK2_sf"/>
</dbReference>
<evidence type="ECO:0000256" key="6">
    <source>
        <dbReference type="ARBA" id="ARBA00022737"/>
    </source>
</evidence>
<reference evidence="18" key="2">
    <citation type="journal article" date="2023" name="Plants (Basel)">
        <title>Annotation of the Turnera subulata (Passifloraceae) Draft Genome Reveals the S-Locus Evolved after the Divergence of Turneroideae from Passifloroideae in a Stepwise Manner.</title>
        <authorList>
            <person name="Henning P.M."/>
            <person name="Roalson E.H."/>
            <person name="Mir W."/>
            <person name="McCubbin A.G."/>
            <person name="Shore J.S."/>
        </authorList>
    </citation>
    <scope>NUCLEOTIDE SEQUENCE</scope>
    <source>
        <tissue evidence="18">Leaves</tissue>
    </source>
</reference>
<dbReference type="PROSITE" id="PS51473">
    <property type="entry name" value="GNK2"/>
    <property type="match status" value="2"/>
</dbReference>
<gene>
    <name evidence="18" type="ORF">Tsubulata_027348</name>
</gene>
<dbReference type="GO" id="GO:0004674">
    <property type="term" value="F:protein serine/threonine kinase activity"/>
    <property type="evidence" value="ECO:0007669"/>
    <property type="project" value="UniProtKB-KW"/>
</dbReference>
<accession>A0A9Q0FZP8</accession>
<dbReference type="InterPro" id="IPR008271">
    <property type="entry name" value="Ser/Thr_kinase_AS"/>
</dbReference>
<feature type="domain" description="Gnk2-homologous" evidence="17">
    <location>
        <begin position="132"/>
        <end position="234"/>
    </location>
</feature>
<evidence type="ECO:0000256" key="9">
    <source>
        <dbReference type="ARBA" id="ARBA00022840"/>
    </source>
</evidence>
<dbReference type="InterPro" id="IPR011009">
    <property type="entry name" value="Kinase-like_dom_sf"/>
</dbReference>
<keyword evidence="6" id="KW-0677">Repeat</keyword>
<dbReference type="GO" id="GO:0005524">
    <property type="term" value="F:ATP binding"/>
    <property type="evidence" value="ECO:0007669"/>
    <property type="project" value="UniProtKB-KW"/>
</dbReference>
<dbReference type="SUPFAM" id="SSF56112">
    <property type="entry name" value="Protein kinase-like (PK-like)"/>
    <property type="match status" value="1"/>
</dbReference>
<feature type="compositionally biased region" description="Basic residues" evidence="14">
    <location>
        <begin position="31"/>
        <end position="41"/>
    </location>
</feature>
<feature type="compositionally biased region" description="Polar residues" evidence="14">
    <location>
        <begin position="635"/>
        <end position="658"/>
    </location>
</feature>
<evidence type="ECO:0000313" key="18">
    <source>
        <dbReference type="EMBL" id="KAJ4840533.1"/>
    </source>
</evidence>
<dbReference type="PANTHER" id="PTHR27002">
    <property type="entry name" value="RECEPTOR-LIKE SERINE/THREONINE-PROTEIN KINASE SD1-8"/>
    <property type="match status" value="1"/>
</dbReference>
<keyword evidence="8" id="KW-0418">Kinase</keyword>
<dbReference type="PANTHER" id="PTHR27002:SF804">
    <property type="entry name" value="OS02G0710500 PROTEIN"/>
    <property type="match status" value="1"/>
</dbReference>
<comment type="subcellular location">
    <subcellularLocation>
        <location evidence="1">Membrane</location>
        <topology evidence="1">Single-pass membrane protein</topology>
    </subcellularLocation>
</comment>
<dbReference type="GO" id="GO:0005886">
    <property type="term" value="C:plasma membrane"/>
    <property type="evidence" value="ECO:0007669"/>
    <property type="project" value="TreeGrafter"/>
</dbReference>
<evidence type="ECO:0000256" key="4">
    <source>
        <dbReference type="ARBA" id="ARBA00022692"/>
    </source>
</evidence>
<feature type="domain" description="Gnk2-homologous" evidence="17">
    <location>
        <begin position="28"/>
        <end position="126"/>
    </location>
</feature>
<evidence type="ECO:0000256" key="11">
    <source>
        <dbReference type="ARBA" id="ARBA00023136"/>
    </source>
</evidence>
<feature type="compositionally biased region" description="Basic and acidic residues" evidence="14">
    <location>
        <begin position="1"/>
        <end position="30"/>
    </location>
</feature>
<evidence type="ECO:0000256" key="8">
    <source>
        <dbReference type="ARBA" id="ARBA00022777"/>
    </source>
</evidence>
<dbReference type="CDD" id="cd23509">
    <property type="entry name" value="Gnk2-like"/>
    <property type="match status" value="2"/>
</dbReference>
<dbReference type="PROSITE" id="PS00108">
    <property type="entry name" value="PROTEIN_KINASE_ST"/>
    <property type="match status" value="1"/>
</dbReference>
<keyword evidence="19" id="KW-1185">Reference proteome</keyword>
<keyword evidence="2" id="KW-0723">Serine/threonine-protein kinase</keyword>
<feature type="region of interest" description="Disordered" evidence="14">
    <location>
        <begin position="620"/>
        <end position="658"/>
    </location>
</feature>
<dbReference type="Gene3D" id="3.30.200.20">
    <property type="entry name" value="Phosphorylase Kinase, domain 1"/>
    <property type="match status" value="1"/>
</dbReference>
<dbReference type="CDD" id="cd14066">
    <property type="entry name" value="STKc_IRAK"/>
    <property type="match status" value="1"/>
</dbReference>
<dbReference type="InterPro" id="IPR001245">
    <property type="entry name" value="Ser-Thr/Tyr_kinase_cat_dom"/>
</dbReference>
<keyword evidence="5" id="KW-0732">Signal</keyword>
<evidence type="ECO:0000259" key="17">
    <source>
        <dbReference type="PROSITE" id="PS51473"/>
    </source>
</evidence>
<evidence type="ECO:0000256" key="13">
    <source>
        <dbReference type="ARBA" id="ARBA00023180"/>
    </source>
</evidence>
<evidence type="ECO:0000256" key="2">
    <source>
        <dbReference type="ARBA" id="ARBA00022527"/>
    </source>
</evidence>